<comment type="caution">
    <text evidence="5">The sequence shown here is derived from an EMBL/GenBank/DDBJ whole genome shotgun (WGS) entry which is preliminary data.</text>
</comment>
<dbReference type="InterPro" id="IPR036423">
    <property type="entry name" value="SOD-like_Cu/Zn_dom_sf"/>
</dbReference>
<name>A0ABR6NJ67_9SPHN</name>
<dbReference type="Proteomes" id="UP001138540">
    <property type="component" value="Unassembled WGS sequence"/>
</dbReference>
<evidence type="ECO:0000256" key="1">
    <source>
        <dbReference type="ARBA" id="ARBA00010457"/>
    </source>
</evidence>
<dbReference type="Gene3D" id="2.60.40.200">
    <property type="entry name" value="Superoxide dismutase, copper/zinc binding domain"/>
    <property type="match status" value="1"/>
</dbReference>
<evidence type="ECO:0000313" key="6">
    <source>
        <dbReference type="Proteomes" id="UP001138540"/>
    </source>
</evidence>
<proteinExistence type="inferred from homology"/>
<sequence length="202" mass="20482">MHRAKLICLATTIGLAACGGPAATDQARNDGTPPGELPAGTASNVVPEVSPPGATAQLRTAEGAMAGTARVSQMGDGLEIRLAVENLPSGEHGVHVHGVGKCDAPTFETAGGHWNPADTRHGLENPQGQHAGDMPNLTVGEDGRGSLTYSLKGGTLAQLMDSDGAAFVVHASRDDQKTDPAGDSGARIACGVFETGPQDMAR</sequence>
<reference evidence="5 6" key="1">
    <citation type="submission" date="2020-08" db="EMBL/GenBank/DDBJ databases">
        <title>Exploring microbial biodiversity for novel pathways involved in the catabolism of aromatic compounds derived from lignin.</title>
        <authorList>
            <person name="Elkins J."/>
        </authorList>
    </citation>
    <scope>NUCLEOTIDE SEQUENCE [LARGE SCALE GENOMIC DNA]</scope>
    <source>
        <strain evidence="5 6">B1D3A</strain>
    </source>
</reference>
<keyword evidence="5" id="KW-0560">Oxidoreductase</keyword>
<dbReference type="Pfam" id="PF00080">
    <property type="entry name" value="Sod_Cu"/>
    <property type="match status" value="1"/>
</dbReference>
<feature type="signal peptide" evidence="3">
    <location>
        <begin position="1"/>
        <end position="16"/>
    </location>
</feature>
<accession>A0ABR6NJ67</accession>
<organism evidence="5 6">
    <name type="scientific">Sphingobium lignivorans</name>
    <dbReference type="NCBI Taxonomy" id="2735886"/>
    <lineage>
        <taxon>Bacteria</taxon>
        <taxon>Pseudomonadati</taxon>
        <taxon>Pseudomonadota</taxon>
        <taxon>Alphaproteobacteria</taxon>
        <taxon>Sphingomonadales</taxon>
        <taxon>Sphingomonadaceae</taxon>
        <taxon>Sphingobium</taxon>
    </lineage>
</organism>
<dbReference type="InterPro" id="IPR024134">
    <property type="entry name" value="SOD_Cu/Zn_/chaperone"/>
</dbReference>
<evidence type="ECO:0000256" key="2">
    <source>
        <dbReference type="SAM" id="MobiDB-lite"/>
    </source>
</evidence>
<keyword evidence="3" id="KW-0732">Signal</keyword>
<evidence type="ECO:0000259" key="4">
    <source>
        <dbReference type="Pfam" id="PF00080"/>
    </source>
</evidence>
<dbReference type="SUPFAM" id="SSF49329">
    <property type="entry name" value="Cu,Zn superoxide dismutase-like"/>
    <property type="match status" value="1"/>
</dbReference>
<feature type="chain" id="PRO_5045558386" evidence="3">
    <location>
        <begin position="17"/>
        <end position="202"/>
    </location>
</feature>
<dbReference type="EMBL" id="JACHKA010000001">
    <property type="protein sequence ID" value="MBB5987332.1"/>
    <property type="molecule type" value="Genomic_DNA"/>
</dbReference>
<evidence type="ECO:0000313" key="5">
    <source>
        <dbReference type="EMBL" id="MBB5987332.1"/>
    </source>
</evidence>
<gene>
    <name evidence="5" type="ORF">HNP60_003306</name>
</gene>
<feature type="domain" description="Superoxide dismutase copper/zinc binding" evidence="4">
    <location>
        <begin position="66"/>
        <end position="192"/>
    </location>
</feature>
<feature type="region of interest" description="Disordered" evidence="2">
    <location>
        <begin position="22"/>
        <end position="50"/>
    </location>
</feature>
<protein>
    <submittedName>
        <fullName evidence="5">Cu-Zn family superoxide dismutase</fullName>
        <ecNumber evidence="5">1.15.1.1</ecNumber>
    </submittedName>
</protein>
<dbReference type="PANTHER" id="PTHR10003">
    <property type="entry name" value="SUPEROXIDE DISMUTASE CU-ZN -RELATED"/>
    <property type="match status" value="1"/>
</dbReference>
<dbReference type="CDD" id="cd00305">
    <property type="entry name" value="Cu-Zn_Superoxide_Dismutase"/>
    <property type="match status" value="1"/>
</dbReference>
<dbReference type="RefSeq" id="WP_184155810.1">
    <property type="nucleotide sequence ID" value="NZ_JACHKA010000001.1"/>
</dbReference>
<dbReference type="PROSITE" id="PS51257">
    <property type="entry name" value="PROKAR_LIPOPROTEIN"/>
    <property type="match status" value="1"/>
</dbReference>
<keyword evidence="6" id="KW-1185">Reference proteome</keyword>
<evidence type="ECO:0000256" key="3">
    <source>
        <dbReference type="SAM" id="SignalP"/>
    </source>
</evidence>
<comment type="similarity">
    <text evidence="1">Belongs to the Cu-Zn superoxide dismutase family.</text>
</comment>
<dbReference type="InterPro" id="IPR001424">
    <property type="entry name" value="SOD_Cu_Zn_dom"/>
</dbReference>
<dbReference type="EC" id="1.15.1.1" evidence="5"/>
<dbReference type="GO" id="GO:0004784">
    <property type="term" value="F:superoxide dismutase activity"/>
    <property type="evidence" value="ECO:0007669"/>
    <property type="project" value="UniProtKB-EC"/>
</dbReference>